<evidence type="ECO:0000259" key="8">
    <source>
        <dbReference type="PROSITE" id="PS51755"/>
    </source>
</evidence>
<feature type="region of interest" description="Disordered" evidence="7">
    <location>
        <begin position="254"/>
        <end position="283"/>
    </location>
</feature>
<name>A0ABP7NC24_9ACTN</name>
<feature type="domain" description="OmpR/PhoB-type" evidence="8">
    <location>
        <begin position="1"/>
        <end position="98"/>
    </location>
</feature>
<evidence type="ECO:0000256" key="6">
    <source>
        <dbReference type="PROSITE-ProRule" id="PRU01091"/>
    </source>
</evidence>
<dbReference type="InterPro" id="IPR011990">
    <property type="entry name" value="TPR-like_helical_dom_sf"/>
</dbReference>
<dbReference type="Pfam" id="PF03704">
    <property type="entry name" value="BTAD"/>
    <property type="match status" value="1"/>
</dbReference>
<evidence type="ECO:0000313" key="9">
    <source>
        <dbReference type="EMBL" id="GAA3942721.1"/>
    </source>
</evidence>
<dbReference type="InterPro" id="IPR005158">
    <property type="entry name" value="BTAD"/>
</dbReference>
<dbReference type="InterPro" id="IPR001867">
    <property type="entry name" value="OmpR/PhoB-type_DNA-bd"/>
</dbReference>
<keyword evidence="5" id="KW-0804">Transcription</keyword>
<dbReference type="SMART" id="SM01043">
    <property type="entry name" value="BTAD"/>
    <property type="match status" value="1"/>
</dbReference>
<dbReference type="CDD" id="cd15831">
    <property type="entry name" value="BTAD"/>
    <property type="match status" value="1"/>
</dbReference>
<evidence type="ECO:0000256" key="4">
    <source>
        <dbReference type="ARBA" id="ARBA00023125"/>
    </source>
</evidence>
<comment type="caution">
    <text evidence="9">The sequence shown here is derived from an EMBL/GenBank/DDBJ whole genome shotgun (WGS) entry which is preliminary data.</text>
</comment>
<dbReference type="InterPro" id="IPR051677">
    <property type="entry name" value="AfsR-DnrI-RedD_regulator"/>
</dbReference>
<dbReference type="SUPFAM" id="SSF46894">
    <property type="entry name" value="C-terminal effector domain of the bipartite response regulators"/>
    <property type="match status" value="1"/>
</dbReference>
<dbReference type="InterPro" id="IPR016032">
    <property type="entry name" value="Sig_transdc_resp-reg_C-effctor"/>
</dbReference>
<keyword evidence="10" id="KW-1185">Reference proteome</keyword>
<dbReference type="RefSeq" id="WP_309049579.1">
    <property type="nucleotide sequence ID" value="NZ_BAABAJ010000035.1"/>
</dbReference>
<evidence type="ECO:0000256" key="1">
    <source>
        <dbReference type="ARBA" id="ARBA00005820"/>
    </source>
</evidence>
<dbReference type="SUPFAM" id="SSF48452">
    <property type="entry name" value="TPR-like"/>
    <property type="match status" value="1"/>
</dbReference>
<dbReference type="Pfam" id="PF00486">
    <property type="entry name" value="Trans_reg_C"/>
    <property type="match status" value="1"/>
</dbReference>
<evidence type="ECO:0000313" key="10">
    <source>
        <dbReference type="Proteomes" id="UP001501000"/>
    </source>
</evidence>
<evidence type="ECO:0000256" key="7">
    <source>
        <dbReference type="SAM" id="MobiDB-lite"/>
    </source>
</evidence>
<sequence>MQFNLIGPFEITTDDGRELAPGAPRIRQMLALLALQPRETVSIDSLVQELWADDAPPSALKIVHTHVSQARRLFTEEAVTSPGRDLLLTRAPGYLLQVNDDEVDVMSFESFIKRAQWEFAEGTPGRAADFLGRALALWRGPVLSDVAVGSTLAGWIARVEELRIRALELHVEVENHFGRYRELLPELRTLVNDYPLHEWFHGQLISALHRAGRRGEALEAYGNLYRLLKSELGLAPSPDLRRLQTEILNAAGPDLTLSPRRRPARDRSDLPPLPPFPAVAIAG</sequence>
<dbReference type="Gene3D" id="1.10.10.10">
    <property type="entry name" value="Winged helix-like DNA-binding domain superfamily/Winged helix DNA-binding domain"/>
    <property type="match status" value="1"/>
</dbReference>
<dbReference type="PANTHER" id="PTHR35807">
    <property type="entry name" value="TRANSCRIPTIONAL REGULATOR REDD-RELATED"/>
    <property type="match status" value="1"/>
</dbReference>
<keyword evidence="2" id="KW-0902">Two-component regulatory system</keyword>
<dbReference type="Proteomes" id="UP001501000">
    <property type="component" value="Unassembled WGS sequence"/>
</dbReference>
<dbReference type="SMART" id="SM00862">
    <property type="entry name" value="Trans_reg_C"/>
    <property type="match status" value="1"/>
</dbReference>
<reference evidence="10" key="1">
    <citation type="journal article" date="2019" name="Int. J. Syst. Evol. Microbiol.">
        <title>The Global Catalogue of Microorganisms (GCM) 10K type strain sequencing project: providing services to taxonomists for standard genome sequencing and annotation.</title>
        <authorList>
            <consortium name="The Broad Institute Genomics Platform"/>
            <consortium name="The Broad Institute Genome Sequencing Center for Infectious Disease"/>
            <person name="Wu L."/>
            <person name="Ma J."/>
        </authorList>
    </citation>
    <scope>NUCLEOTIDE SEQUENCE [LARGE SCALE GENOMIC DNA]</scope>
    <source>
        <strain evidence="10">JCM 16956</strain>
    </source>
</reference>
<evidence type="ECO:0000256" key="2">
    <source>
        <dbReference type="ARBA" id="ARBA00023012"/>
    </source>
</evidence>
<keyword evidence="4 6" id="KW-0238">DNA-binding</keyword>
<feature type="DNA-binding region" description="OmpR/PhoB-type" evidence="6">
    <location>
        <begin position="1"/>
        <end position="98"/>
    </location>
</feature>
<proteinExistence type="inferred from homology"/>
<accession>A0ABP7NC24</accession>
<gene>
    <name evidence="9" type="ORF">GCM10022244_58200</name>
</gene>
<dbReference type="Gene3D" id="1.25.40.10">
    <property type="entry name" value="Tetratricopeptide repeat domain"/>
    <property type="match status" value="1"/>
</dbReference>
<evidence type="ECO:0000256" key="3">
    <source>
        <dbReference type="ARBA" id="ARBA00023015"/>
    </source>
</evidence>
<evidence type="ECO:0000256" key="5">
    <source>
        <dbReference type="ARBA" id="ARBA00023163"/>
    </source>
</evidence>
<dbReference type="PROSITE" id="PS51755">
    <property type="entry name" value="OMPR_PHOB"/>
    <property type="match status" value="1"/>
</dbReference>
<protein>
    <submittedName>
        <fullName evidence="9">AfsR/SARP family transcriptional regulator</fullName>
    </submittedName>
</protein>
<organism evidence="9 10">
    <name type="scientific">Streptomyces gulbargensis</name>
    <dbReference type="NCBI Taxonomy" id="364901"/>
    <lineage>
        <taxon>Bacteria</taxon>
        <taxon>Bacillati</taxon>
        <taxon>Actinomycetota</taxon>
        <taxon>Actinomycetes</taxon>
        <taxon>Kitasatosporales</taxon>
        <taxon>Streptomycetaceae</taxon>
        <taxon>Streptomyces</taxon>
    </lineage>
</organism>
<dbReference type="InterPro" id="IPR036388">
    <property type="entry name" value="WH-like_DNA-bd_sf"/>
</dbReference>
<comment type="similarity">
    <text evidence="1">Belongs to the AfsR/DnrI/RedD regulatory family.</text>
</comment>
<dbReference type="PANTHER" id="PTHR35807:SF1">
    <property type="entry name" value="TRANSCRIPTIONAL REGULATOR REDD"/>
    <property type="match status" value="1"/>
</dbReference>
<dbReference type="EMBL" id="BAABAJ010000035">
    <property type="protein sequence ID" value="GAA3942721.1"/>
    <property type="molecule type" value="Genomic_DNA"/>
</dbReference>
<keyword evidence="3" id="KW-0805">Transcription regulation</keyword>